<dbReference type="KEGG" id="acp:A2cp1_1776"/>
<evidence type="ECO:0000256" key="9">
    <source>
        <dbReference type="SAM" id="Phobius"/>
    </source>
</evidence>
<keyword evidence="12" id="KW-1185">Reference proteome</keyword>
<keyword evidence="4 9" id="KW-0812">Transmembrane</keyword>
<gene>
    <name evidence="11" type="ordered locus">A2cp1_1776</name>
</gene>
<dbReference type="GO" id="GO:0005886">
    <property type="term" value="C:plasma membrane"/>
    <property type="evidence" value="ECO:0007669"/>
    <property type="project" value="UniProtKB-SubCell"/>
</dbReference>
<dbReference type="Gene3D" id="1.20.950.20">
    <property type="entry name" value="Transmembrane di-heme cytochromes, Chain C"/>
    <property type="match status" value="1"/>
</dbReference>
<protein>
    <submittedName>
        <fullName evidence="11">Nitrate reductase gamma subunit</fullName>
    </submittedName>
</protein>
<feature type="transmembrane region" description="Helical" evidence="9">
    <location>
        <begin position="119"/>
        <end position="139"/>
    </location>
</feature>
<feature type="transmembrane region" description="Helical" evidence="9">
    <location>
        <begin position="45"/>
        <end position="69"/>
    </location>
</feature>
<feature type="transmembrane region" description="Helical" evidence="9">
    <location>
        <begin position="6"/>
        <end position="24"/>
    </location>
</feature>
<sequence>MSDTFLFAVFPYLATVFAVGGAIYRRRALGGSVSARSSQLIEGRALRWGSIAWHHGILAILAAHLLAAVAPGAWGRLLGAPARLYALEITGMALAMLAVFGIALLLVRRTALARLTTPMDWVVLSLLLLQAATGLWIAYALRWGGLWYLHTAAPWLASLATLSPRVDAMAVLPPLVKVHVVNAFLLLALVPVSRLVHATSLPLTYLWRAPQRVVWRRAPSAASHDAR</sequence>
<dbReference type="HOGENOM" id="CLU_092378_0_0_7"/>
<dbReference type="GO" id="GO:0020037">
    <property type="term" value="F:heme binding"/>
    <property type="evidence" value="ECO:0007669"/>
    <property type="project" value="TreeGrafter"/>
</dbReference>
<evidence type="ECO:0000313" key="12">
    <source>
        <dbReference type="Proteomes" id="UP000007089"/>
    </source>
</evidence>
<comment type="subcellular location">
    <subcellularLocation>
        <location evidence="1">Cell membrane</location>
        <topology evidence="1">Multi-pass membrane protein</topology>
    </subcellularLocation>
</comment>
<accession>B8J6D7</accession>
<dbReference type="GO" id="GO:0019645">
    <property type="term" value="P:anaerobic electron transport chain"/>
    <property type="evidence" value="ECO:0007669"/>
    <property type="project" value="TreeGrafter"/>
</dbReference>
<keyword evidence="5" id="KW-0249">Electron transport</keyword>
<dbReference type="Pfam" id="PF02665">
    <property type="entry name" value="Nitrate_red_gam"/>
    <property type="match status" value="1"/>
</dbReference>
<proteinExistence type="predicted"/>
<dbReference type="PANTHER" id="PTHR30598">
    <property type="entry name" value="NITRATE REDUCTASE PRIVATE CHAPERONE, REDOX ENZYME MATURATION PROTEIN REMP FAMILY"/>
    <property type="match status" value="1"/>
</dbReference>
<dbReference type="Proteomes" id="UP000007089">
    <property type="component" value="Chromosome"/>
</dbReference>
<reference evidence="11" key="1">
    <citation type="submission" date="2009-01" db="EMBL/GenBank/DDBJ databases">
        <title>Complete sequence of Anaeromyxobacter dehalogenans 2CP-1.</title>
        <authorList>
            <consortium name="US DOE Joint Genome Institute"/>
            <person name="Lucas S."/>
            <person name="Copeland A."/>
            <person name="Lapidus A."/>
            <person name="Glavina del Rio T."/>
            <person name="Dalin E."/>
            <person name="Tice H."/>
            <person name="Bruce D."/>
            <person name="Goodwin L."/>
            <person name="Pitluck S."/>
            <person name="Saunders E."/>
            <person name="Brettin T."/>
            <person name="Detter J.C."/>
            <person name="Han C."/>
            <person name="Larimer F."/>
            <person name="Land M."/>
            <person name="Hauser L."/>
            <person name="Kyrpides N."/>
            <person name="Ovchinnikova G."/>
            <person name="Beliaev A.S."/>
            <person name="Richardson P."/>
        </authorList>
    </citation>
    <scope>NUCLEOTIDE SEQUENCE</scope>
    <source>
        <strain evidence="11">2CP-1</strain>
    </source>
</reference>
<feature type="transmembrane region" description="Helical" evidence="9">
    <location>
        <begin position="89"/>
        <end position="107"/>
    </location>
</feature>
<dbReference type="InterPro" id="IPR023234">
    <property type="entry name" value="NarG-like_domain"/>
</dbReference>
<keyword evidence="3" id="KW-1003">Cell membrane</keyword>
<evidence type="ECO:0000256" key="7">
    <source>
        <dbReference type="ARBA" id="ARBA00023002"/>
    </source>
</evidence>
<dbReference type="AlphaFoldDB" id="B8J6D7"/>
<name>B8J6D7_ANAD2</name>
<feature type="domain" description="NarG-like" evidence="10">
    <location>
        <begin position="3"/>
        <end position="216"/>
    </location>
</feature>
<keyword evidence="7" id="KW-0560">Oxidoreductase</keyword>
<evidence type="ECO:0000313" key="11">
    <source>
        <dbReference type="EMBL" id="ACL65118.1"/>
    </source>
</evidence>
<dbReference type="PANTHER" id="PTHR30598:SF3">
    <property type="entry name" value="RESPIRATORY NITRATE REDUCTASE 1 GAMMA CHAIN"/>
    <property type="match status" value="1"/>
</dbReference>
<keyword evidence="8 9" id="KW-0472">Membrane</keyword>
<keyword evidence="6 9" id="KW-1133">Transmembrane helix</keyword>
<dbReference type="SUPFAM" id="SSF103501">
    <property type="entry name" value="Respiratory nitrate reductase 1 gamma chain"/>
    <property type="match status" value="1"/>
</dbReference>
<evidence type="ECO:0000256" key="3">
    <source>
        <dbReference type="ARBA" id="ARBA00022475"/>
    </source>
</evidence>
<dbReference type="EMBL" id="CP001359">
    <property type="protein sequence ID" value="ACL65118.1"/>
    <property type="molecule type" value="Genomic_DNA"/>
</dbReference>
<evidence type="ECO:0000259" key="10">
    <source>
        <dbReference type="Pfam" id="PF02665"/>
    </source>
</evidence>
<organism evidence="11 12">
    <name type="scientific">Anaeromyxobacter dehalogenans (strain ATCC BAA-258 / DSM 21875 / 2CP-1)</name>
    <dbReference type="NCBI Taxonomy" id="455488"/>
    <lineage>
        <taxon>Bacteria</taxon>
        <taxon>Pseudomonadati</taxon>
        <taxon>Myxococcota</taxon>
        <taxon>Myxococcia</taxon>
        <taxon>Myxococcales</taxon>
        <taxon>Cystobacterineae</taxon>
        <taxon>Anaeromyxobacteraceae</taxon>
        <taxon>Anaeromyxobacter</taxon>
    </lineage>
</organism>
<dbReference type="InterPro" id="IPR036197">
    <property type="entry name" value="NarG-like_sf"/>
</dbReference>
<dbReference type="GO" id="GO:0009055">
    <property type="term" value="F:electron transfer activity"/>
    <property type="evidence" value="ECO:0007669"/>
    <property type="project" value="TreeGrafter"/>
</dbReference>
<evidence type="ECO:0000256" key="5">
    <source>
        <dbReference type="ARBA" id="ARBA00022982"/>
    </source>
</evidence>
<dbReference type="InterPro" id="IPR051936">
    <property type="entry name" value="Heme-iron_electron_transfer"/>
</dbReference>
<evidence type="ECO:0000256" key="6">
    <source>
        <dbReference type="ARBA" id="ARBA00022989"/>
    </source>
</evidence>
<evidence type="ECO:0000256" key="4">
    <source>
        <dbReference type="ARBA" id="ARBA00022692"/>
    </source>
</evidence>
<keyword evidence="2" id="KW-0813">Transport</keyword>
<evidence type="ECO:0000256" key="8">
    <source>
        <dbReference type="ARBA" id="ARBA00023136"/>
    </source>
</evidence>
<dbReference type="RefSeq" id="WP_012633042.1">
    <property type="nucleotide sequence ID" value="NC_011891.1"/>
</dbReference>
<dbReference type="GO" id="GO:0008940">
    <property type="term" value="F:nitrate reductase activity"/>
    <property type="evidence" value="ECO:0007669"/>
    <property type="project" value="TreeGrafter"/>
</dbReference>
<evidence type="ECO:0000256" key="1">
    <source>
        <dbReference type="ARBA" id="ARBA00004651"/>
    </source>
</evidence>
<evidence type="ECO:0000256" key="2">
    <source>
        <dbReference type="ARBA" id="ARBA00022448"/>
    </source>
</evidence>